<dbReference type="InParanoid" id="A0A2J7R3Y8"/>
<dbReference type="Proteomes" id="UP000235965">
    <property type="component" value="Unassembled WGS sequence"/>
</dbReference>
<name>A0A2J7R3Y8_9NEOP</name>
<reference evidence="1 2" key="1">
    <citation type="submission" date="2017-12" db="EMBL/GenBank/DDBJ databases">
        <title>Hemimetabolous genomes reveal molecular basis of termite eusociality.</title>
        <authorList>
            <person name="Harrison M.C."/>
            <person name="Jongepier E."/>
            <person name="Robertson H.M."/>
            <person name="Arning N."/>
            <person name="Bitard-Feildel T."/>
            <person name="Chao H."/>
            <person name="Childers C.P."/>
            <person name="Dinh H."/>
            <person name="Doddapaneni H."/>
            <person name="Dugan S."/>
            <person name="Gowin J."/>
            <person name="Greiner C."/>
            <person name="Han Y."/>
            <person name="Hu H."/>
            <person name="Hughes D.S.T."/>
            <person name="Huylmans A.-K."/>
            <person name="Kemena C."/>
            <person name="Kremer L.P.M."/>
            <person name="Lee S.L."/>
            <person name="Lopez-Ezquerra A."/>
            <person name="Mallet L."/>
            <person name="Monroy-Kuhn J.M."/>
            <person name="Moser A."/>
            <person name="Murali S.C."/>
            <person name="Muzny D.M."/>
            <person name="Otani S."/>
            <person name="Piulachs M.-D."/>
            <person name="Poelchau M."/>
            <person name="Qu J."/>
            <person name="Schaub F."/>
            <person name="Wada-Katsumata A."/>
            <person name="Worley K.C."/>
            <person name="Xie Q."/>
            <person name="Ylla G."/>
            <person name="Poulsen M."/>
            <person name="Gibbs R.A."/>
            <person name="Schal C."/>
            <person name="Richards S."/>
            <person name="Belles X."/>
            <person name="Korb J."/>
            <person name="Bornberg-Bauer E."/>
        </authorList>
    </citation>
    <scope>NUCLEOTIDE SEQUENCE [LARGE SCALE GENOMIC DNA]</scope>
    <source>
        <tissue evidence="1">Whole body</tissue>
    </source>
</reference>
<dbReference type="AlphaFoldDB" id="A0A2J7R3Y8"/>
<protein>
    <recommendedName>
        <fullName evidence="3">Reverse transcriptase domain-containing protein</fullName>
    </recommendedName>
</protein>
<sequence>MATGNTIEESTTKLQLAADNIATWTRKWRIKLNETKSTYISFTNQKINQRSVSLNGVRIPPANTAEYLGMALDAKLRWKEHIKKKPEELEIKFRKMSWLIGRRSELSMYKLLLYKQMLRPVWTYGAQLWGCAKQCNIEVIQRYQNKVLRRIADAPCTAAKDGPEVVWMEEENAIPFVVLGTLCNFLSRISSWRAAYLYVCCVALSRALLVQVTAPTPHTTGRLLAVGPDMAELLAVVTLRETSLGCVRLFPDCSMAKDRQFEHLMGL</sequence>
<evidence type="ECO:0000313" key="2">
    <source>
        <dbReference type="Proteomes" id="UP000235965"/>
    </source>
</evidence>
<evidence type="ECO:0000313" key="1">
    <source>
        <dbReference type="EMBL" id="PNF35561.1"/>
    </source>
</evidence>
<gene>
    <name evidence="1" type="ORF">B7P43_G03721</name>
</gene>
<accession>A0A2J7R3Y8</accession>
<dbReference type="PRINTS" id="PR01345">
    <property type="entry name" value="CERVTRCPTASE"/>
</dbReference>
<dbReference type="EMBL" id="NEVH01007817">
    <property type="protein sequence ID" value="PNF35561.1"/>
    <property type="molecule type" value="Genomic_DNA"/>
</dbReference>
<organism evidence="1 2">
    <name type="scientific">Cryptotermes secundus</name>
    <dbReference type="NCBI Taxonomy" id="105785"/>
    <lineage>
        <taxon>Eukaryota</taxon>
        <taxon>Metazoa</taxon>
        <taxon>Ecdysozoa</taxon>
        <taxon>Arthropoda</taxon>
        <taxon>Hexapoda</taxon>
        <taxon>Insecta</taxon>
        <taxon>Pterygota</taxon>
        <taxon>Neoptera</taxon>
        <taxon>Polyneoptera</taxon>
        <taxon>Dictyoptera</taxon>
        <taxon>Blattodea</taxon>
        <taxon>Blattoidea</taxon>
        <taxon>Termitoidae</taxon>
        <taxon>Kalotermitidae</taxon>
        <taxon>Cryptotermitinae</taxon>
        <taxon>Cryptotermes</taxon>
    </lineage>
</organism>
<evidence type="ECO:0008006" key="3">
    <source>
        <dbReference type="Google" id="ProtNLM"/>
    </source>
</evidence>
<comment type="caution">
    <text evidence="1">The sequence shown here is derived from an EMBL/GenBank/DDBJ whole genome shotgun (WGS) entry which is preliminary data.</text>
</comment>
<keyword evidence="2" id="KW-1185">Reference proteome</keyword>
<proteinExistence type="predicted"/>
<dbReference type="PANTHER" id="PTHR33332">
    <property type="entry name" value="REVERSE TRANSCRIPTASE DOMAIN-CONTAINING PROTEIN"/>
    <property type="match status" value="1"/>
</dbReference>